<keyword evidence="3" id="KW-1185">Reference proteome</keyword>
<dbReference type="Pfam" id="PF20172">
    <property type="entry name" value="DUF6538"/>
    <property type="match status" value="1"/>
</dbReference>
<dbReference type="InterPro" id="IPR011010">
    <property type="entry name" value="DNA_brk_join_enz"/>
</dbReference>
<evidence type="ECO:0000259" key="1">
    <source>
        <dbReference type="Pfam" id="PF20172"/>
    </source>
</evidence>
<evidence type="ECO:0000313" key="3">
    <source>
        <dbReference type="Proteomes" id="UP000198418"/>
    </source>
</evidence>
<name>A0A212QWU1_RHOAC</name>
<dbReference type="GO" id="GO:0003677">
    <property type="term" value="F:DNA binding"/>
    <property type="evidence" value="ECO:0007669"/>
    <property type="project" value="InterPro"/>
</dbReference>
<dbReference type="RefSeq" id="WP_088519556.1">
    <property type="nucleotide sequence ID" value="NZ_FYDG01000002.1"/>
</dbReference>
<dbReference type="EMBL" id="FYDG01000002">
    <property type="protein sequence ID" value="SNB64195.1"/>
    <property type="molecule type" value="Genomic_DNA"/>
</dbReference>
<protein>
    <recommendedName>
        <fullName evidence="1">DUF6538 domain-containing protein</fullName>
    </recommendedName>
</protein>
<evidence type="ECO:0000313" key="2">
    <source>
        <dbReference type="EMBL" id="SNB64195.1"/>
    </source>
</evidence>
<accession>A0A212QWU1</accession>
<proteinExistence type="predicted"/>
<sequence>MAGSKTAIDRISKRGGVYYYVRRVPKPFAALDRRVIVRISLHTGDLAAARLAAIGAERELETLWASLTGQEDRDAWARYQAALERARLEGFVYRAAPDVVAGLLPDLLARFEALADRPHDRGAREALLGMVPRPEVTLSTAFERYKELCKGENLGKREDQLRRWENARRLSIDNFLAVVGEDKRLDQITRDDARKFHRWWVDRIEAESLGRNAANKQLGQVSRILHVVGDEIGLNLGSLFSGLALDERKQRRPPIPREFVEGVLLAPGALSGLNLDARVALLLCSETGMGVEEVTSLLPSHIHLDCDVPYISIVARDGAEQKTEYRPRDLPLVASLAIALLSFVVAKWAPAYVKVLLTDDLISKAVNYGFGAVEGAVAGKTLSLSTTNLVLAAAEQYAVSSAPAISKWLGANLRPLILAKLSALGVVPADATAEATGAAVAAK</sequence>
<dbReference type="Proteomes" id="UP000198418">
    <property type="component" value="Unassembled WGS sequence"/>
</dbReference>
<organism evidence="2 3">
    <name type="scientific">Rhodoblastus acidophilus</name>
    <name type="common">Rhodopseudomonas acidophila</name>
    <dbReference type="NCBI Taxonomy" id="1074"/>
    <lineage>
        <taxon>Bacteria</taxon>
        <taxon>Pseudomonadati</taxon>
        <taxon>Pseudomonadota</taxon>
        <taxon>Alphaproteobacteria</taxon>
        <taxon>Hyphomicrobiales</taxon>
        <taxon>Rhodoblastaceae</taxon>
        <taxon>Rhodoblastus</taxon>
    </lineage>
</organism>
<reference evidence="3" key="1">
    <citation type="submission" date="2017-06" db="EMBL/GenBank/DDBJ databases">
        <authorList>
            <person name="Varghese N."/>
            <person name="Submissions S."/>
        </authorList>
    </citation>
    <scope>NUCLEOTIDE SEQUENCE [LARGE SCALE GENOMIC DNA]</scope>
    <source>
        <strain evidence="3">DSM 137</strain>
    </source>
</reference>
<dbReference type="AlphaFoldDB" id="A0A212QWU1"/>
<dbReference type="InterPro" id="IPR046668">
    <property type="entry name" value="DUF6538"/>
</dbReference>
<feature type="domain" description="DUF6538" evidence="1">
    <location>
        <begin position="12"/>
        <end position="67"/>
    </location>
</feature>
<dbReference type="SUPFAM" id="SSF56349">
    <property type="entry name" value="DNA breaking-rejoining enzymes"/>
    <property type="match status" value="1"/>
</dbReference>
<gene>
    <name evidence="2" type="ORF">SAMN06265338_1022</name>
</gene>